<feature type="domain" description="Flavodoxin-like fold" evidence="1">
    <location>
        <begin position="2"/>
        <end position="183"/>
    </location>
</feature>
<dbReference type="AlphaFoldDB" id="A0A1M7S524"/>
<evidence type="ECO:0000313" key="2">
    <source>
        <dbReference type="EMBL" id="SHN53530.1"/>
    </source>
</evidence>
<dbReference type="InterPro" id="IPR003680">
    <property type="entry name" value="Flavodoxin_fold"/>
</dbReference>
<dbReference type="InterPro" id="IPR050104">
    <property type="entry name" value="FMN-dep_NADH:Q_OxRdtase_AzoR1"/>
</dbReference>
<dbReference type="RefSeq" id="WP_072701565.1">
    <property type="nucleotide sequence ID" value="NZ_FRDH01000004.1"/>
</dbReference>
<dbReference type="Proteomes" id="UP000184097">
    <property type="component" value="Unassembled WGS sequence"/>
</dbReference>
<accession>A0A1M7S524</accession>
<reference evidence="2 3" key="1">
    <citation type="submission" date="2016-12" db="EMBL/GenBank/DDBJ databases">
        <authorList>
            <person name="Song W.-J."/>
            <person name="Kurnit D.M."/>
        </authorList>
    </citation>
    <scope>NUCLEOTIDE SEQUENCE [LARGE SCALE GENOMIC DNA]</scope>
    <source>
        <strain evidence="2 3">DSM 14810</strain>
    </source>
</reference>
<evidence type="ECO:0000259" key="1">
    <source>
        <dbReference type="Pfam" id="PF02525"/>
    </source>
</evidence>
<dbReference type="SUPFAM" id="SSF52218">
    <property type="entry name" value="Flavoproteins"/>
    <property type="match status" value="1"/>
</dbReference>
<sequence length="188" mass="21253">MILFINACVKMESRTRKIAEKLLEKLGMDVTEVRLTEIEFPVTSEAFLGKRDCDILNRDYSHPYYDLAKQFAKADTIVIAAPYWDLSFPAVLKQYIEHINVLGITFEYSKEGTPIGLCNAQKLYYVMTAGGAYVPEEFGFGYIKALAQNFYGIKDVELIKATGLDIQGNDAELILKDCISQLERSVIQ</sequence>
<protein>
    <submittedName>
        <fullName evidence="2">FMN-dependent NADH-azoreductase</fullName>
    </submittedName>
</protein>
<organism evidence="2 3">
    <name type="scientific">Butyrivibrio hungatei DSM 14810</name>
    <dbReference type="NCBI Taxonomy" id="1121132"/>
    <lineage>
        <taxon>Bacteria</taxon>
        <taxon>Bacillati</taxon>
        <taxon>Bacillota</taxon>
        <taxon>Clostridia</taxon>
        <taxon>Lachnospirales</taxon>
        <taxon>Lachnospiraceae</taxon>
        <taxon>Butyrivibrio</taxon>
    </lineage>
</organism>
<dbReference type="EMBL" id="FRDH01000004">
    <property type="protein sequence ID" value="SHN53530.1"/>
    <property type="molecule type" value="Genomic_DNA"/>
</dbReference>
<name>A0A1M7S524_9FIRM</name>
<proteinExistence type="predicted"/>
<dbReference type="Gene3D" id="3.40.50.360">
    <property type="match status" value="1"/>
</dbReference>
<gene>
    <name evidence="2" type="ORF">SAMN02745247_01027</name>
</gene>
<dbReference type="Pfam" id="PF02525">
    <property type="entry name" value="Flavodoxin_2"/>
    <property type="match status" value="1"/>
</dbReference>
<dbReference type="InterPro" id="IPR029039">
    <property type="entry name" value="Flavoprotein-like_sf"/>
</dbReference>
<dbReference type="PANTHER" id="PTHR43741:SF4">
    <property type="entry name" value="FMN-DEPENDENT NADH:QUINONE OXIDOREDUCTASE"/>
    <property type="match status" value="1"/>
</dbReference>
<dbReference type="PANTHER" id="PTHR43741">
    <property type="entry name" value="FMN-DEPENDENT NADH-AZOREDUCTASE 1"/>
    <property type="match status" value="1"/>
</dbReference>
<evidence type="ECO:0000313" key="3">
    <source>
        <dbReference type="Proteomes" id="UP000184097"/>
    </source>
</evidence>